<keyword evidence="1" id="KW-0812">Transmembrane</keyword>
<dbReference type="InterPro" id="IPR022472">
    <property type="entry name" value="VPLPA-CTERM"/>
</dbReference>
<accession>A0ABW8UT94</accession>
<evidence type="ECO:0000256" key="1">
    <source>
        <dbReference type="SAM" id="Phobius"/>
    </source>
</evidence>
<feature type="transmembrane region" description="Helical" evidence="1">
    <location>
        <begin position="266"/>
        <end position="285"/>
    </location>
</feature>
<keyword evidence="1" id="KW-1133">Transmembrane helix</keyword>
<feature type="signal peptide" evidence="2">
    <location>
        <begin position="1"/>
        <end position="26"/>
    </location>
</feature>
<dbReference type="RefSeq" id="WP_407591868.1">
    <property type="nucleotide sequence ID" value="NZ_JBHDIY010000002.1"/>
</dbReference>
<dbReference type="EMBL" id="JBHDIY010000002">
    <property type="protein sequence ID" value="MFL4469979.1"/>
    <property type="molecule type" value="Genomic_DNA"/>
</dbReference>
<evidence type="ECO:0000313" key="3">
    <source>
        <dbReference type="EMBL" id="MFL4469979.1"/>
    </source>
</evidence>
<feature type="chain" id="PRO_5047424830" evidence="2">
    <location>
        <begin position="27"/>
        <end position="292"/>
    </location>
</feature>
<evidence type="ECO:0000256" key="2">
    <source>
        <dbReference type="SAM" id="SignalP"/>
    </source>
</evidence>
<comment type="caution">
    <text evidence="3">The sequence shown here is derived from an EMBL/GenBank/DDBJ whole genome shotgun (WGS) entry which is preliminary data.</text>
</comment>
<proteinExistence type="predicted"/>
<organism evidence="3 4">
    <name type="scientific">Tateyamaria armeniaca</name>
    <dbReference type="NCBI Taxonomy" id="2518930"/>
    <lineage>
        <taxon>Bacteria</taxon>
        <taxon>Pseudomonadati</taxon>
        <taxon>Pseudomonadota</taxon>
        <taxon>Alphaproteobacteria</taxon>
        <taxon>Rhodobacterales</taxon>
        <taxon>Roseobacteraceae</taxon>
        <taxon>Tateyamaria</taxon>
    </lineage>
</organism>
<sequence>MTKPISKLLLCGALLCGGALTGPASAATILYTLNSSVSVGGSPNTDVDEKMQSTFIPLTGNESASVEANVKDSFGPGAGNATSGFTVDQAAGSIKFGATADITAPASQVLSRATSSMSISLAEDFTITGTGNITFRLGLEGLLSHASTRNFGGEGSAVNAFMRLVDNSSGFTTLGSDRFSQNATFNTSAVIDELLEFTVNITESKTYLFNLSMDASTAVRERGFGNSGASSADFFNTAFLSFTADPTLTVTTGDPAFLSGTTPAPVPLPAAGWLLLAGLGGLGALRRRKHTS</sequence>
<gene>
    <name evidence="3" type="ORF">ACERZ8_08915</name>
</gene>
<keyword evidence="2" id="KW-0732">Signal</keyword>
<keyword evidence="4" id="KW-1185">Reference proteome</keyword>
<reference evidence="3 4" key="1">
    <citation type="submission" date="2024-08" db="EMBL/GenBank/DDBJ databases">
        <title>Tateyamaria sp. nov., isolated from marine algae.</title>
        <authorList>
            <person name="Choi B.J."/>
            <person name="Kim J.M."/>
            <person name="Lee J.K."/>
            <person name="Choi D.G."/>
            <person name="Bayburt H."/>
            <person name="Baek J.H."/>
            <person name="Han D.M."/>
            <person name="Jeon C.O."/>
        </authorList>
    </citation>
    <scope>NUCLEOTIDE SEQUENCE [LARGE SCALE GENOMIC DNA]</scope>
    <source>
        <strain evidence="3 4">KMU-156</strain>
    </source>
</reference>
<evidence type="ECO:0000313" key="4">
    <source>
        <dbReference type="Proteomes" id="UP001627408"/>
    </source>
</evidence>
<protein>
    <submittedName>
        <fullName evidence="3">VPLPA-CTERM sorting domain-containing protein</fullName>
    </submittedName>
</protein>
<dbReference type="Proteomes" id="UP001627408">
    <property type="component" value="Unassembled WGS sequence"/>
</dbReference>
<dbReference type="NCBIfam" id="TIGR03370">
    <property type="entry name" value="VPLPA-CTERM"/>
    <property type="match status" value="1"/>
</dbReference>
<keyword evidence="1" id="KW-0472">Membrane</keyword>
<name>A0ABW8UT94_9RHOB</name>